<proteinExistence type="predicted"/>
<dbReference type="EMBL" id="JBBPBN010000046">
    <property type="protein sequence ID" value="KAK8995077.1"/>
    <property type="molecule type" value="Genomic_DNA"/>
</dbReference>
<accession>A0ABR2Q304</accession>
<dbReference type="Proteomes" id="UP001396334">
    <property type="component" value="Unassembled WGS sequence"/>
</dbReference>
<keyword evidence="2" id="KW-1185">Reference proteome</keyword>
<gene>
    <name evidence="1" type="ORF">V6N11_069526</name>
</gene>
<evidence type="ECO:0000313" key="1">
    <source>
        <dbReference type="EMBL" id="KAK8995077.1"/>
    </source>
</evidence>
<organism evidence="1 2">
    <name type="scientific">Hibiscus sabdariffa</name>
    <name type="common">roselle</name>
    <dbReference type="NCBI Taxonomy" id="183260"/>
    <lineage>
        <taxon>Eukaryota</taxon>
        <taxon>Viridiplantae</taxon>
        <taxon>Streptophyta</taxon>
        <taxon>Embryophyta</taxon>
        <taxon>Tracheophyta</taxon>
        <taxon>Spermatophyta</taxon>
        <taxon>Magnoliopsida</taxon>
        <taxon>eudicotyledons</taxon>
        <taxon>Gunneridae</taxon>
        <taxon>Pentapetalae</taxon>
        <taxon>rosids</taxon>
        <taxon>malvids</taxon>
        <taxon>Malvales</taxon>
        <taxon>Malvaceae</taxon>
        <taxon>Malvoideae</taxon>
        <taxon>Hibiscus</taxon>
    </lineage>
</organism>
<protein>
    <submittedName>
        <fullName evidence="1">Uncharacterized protein</fullName>
    </submittedName>
</protein>
<name>A0ABR2Q304_9ROSI</name>
<evidence type="ECO:0000313" key="2">
    <source>
        <dbReference type="Proteomes" id="UP001396334"/>
    </source>
</evidence>
<comment type="caution">
    <text evidence="1">The sequence shown here is derived from an EMBL/GenBank/DDBJ whole genome shotgun (WGS) entry which is preliminary data.</text>
</comment>
<sequence>MNSRLHHNDKALTFPSSKETKPDIEVFSCRHKRHPWSQQLKSRFDSLEDLDHPLPLDFRSTYMRLQEDEEVATRMCFSGFCADFRSHPQLSEKVEVVAKSIAANRFDKSF</sequence>
<reference evidence="1 2" key="1">
    <citation type="journal article" date="2024" name="G3 (Bethesda)">
        <title>Genome assembly of Hibiscus sabdariffa L. provides insights into metabolisms of medicinal natural products.</title>
        <authorList>
            <person name="Kim T."/>
        </authorList>
    </citation>
    <scope>NUCLEOTIDE SEQUENCE [LARGE SCALE GENOMIC DNA]</scope>
    <source>
        <strain evidence="1">TK-2024</strain>
        <tissue evidence="1">Old leaves</tissue>
    </source>
</reference>